<accession>A0ABS8Q798</accession>
<organism evidence="2 3">
    <name type="scientific">Massilia phyllostachyos</name>
    <dbReference type="NCBI Taxonomy" id="2898585"/>
    <lineage>
        <taxon>Bacteria</taxon>
        <taxon>Pseudomonadati</taxon>
        <taxon>Pseudomonadota</taxon>
        <taxon>Betaproteobacteria</taxon>
        <taxon>Burkholderiales</taxon>
        <taxon>Oxalobacteraceae</taxon>
        <taxon>Telluria group</taxon>
        <taxon>Massilia</taxon>
    </lineage>
</organism>
<feature type="region of interest" description="Disordered" evidence="1">
    <location>
        <begin position="25"/>
        <end position="45"/>
    </location>
</feature>
<dbReference type="Proteomes" id="UP001179361">
    <property type="component" value="Unassembled WGS sequence"/>
</dbReference>
<gene>
    <name evidence="2" type="ORF">LQ564_14995</name>
</gene>
<dbReference type="EMBL" id="JAJNOC010000004">
    <property type="protein sequence ID" value="MCD2517619.1"/>
    <property type="molecule type" value="Genomic_DNA"/>
</dbReference>
<keyword evidence="3" id="KW-1185">Reference proteome</keyword>
<name>A0ABS8Q798_9BURK</name>
<dbReference type="RefSeq" id="WP_231058900.1">
    <property type="nucleotide sequence ID" value="NZ_JAJNOC010000004.1"/>
</dbReference>
<evidence type="ECO:0000313" key="2">
    <source>
        <dbReference type="EMBL" id="MCD2517619.1"/>
    </source>
</evidence>
<reference evidence="2" key="1">
    <citation type="submission" date="2021-11" db="EMBL/GenBank/DDBJ databases">
        <title>The complete genome of Massilia sp sp. G4R7.</title>
        <authorList>
            <person name="Liu L."/>
            <person name="Yue J."/>
            <person name="Yuan J."/>
            <person name="Yang F."/>
            <person name="Li L."/>
        </authorList>
    </citation>
    <scope>NUCLEOTIDE SEQUENCE</scope>
    <source>
        <strain evidence="2">G4R7</strain>
    </source>
</reference>
<comment type="caution">
    <text evidence="2">The sequence shown here is derived from an EMBL/GenBank/DDBJ whole genome shotgun (WGS) entry which is preliminary data.</text>
</comment>
<feature type="compositionally biased region" description="Pro residues" evidence="1">
    <location>
        <begin position="36"/>
        <end position="45"/>
    </location>
</feature>
<sequence>MKTLATHPELVRAWLLALAGMPMPKLPAPQEARPNVAPPVQPYRR</sequence>
<evidence type="ECO:0000313" key="3">
    <source>
        <dbReference type="Proteomes" id="UP001179361"/>
    </source>
</evidence>
<evidence type="ECO:0000256" key="1">
    <source>
        <dbReference type="SAM" id="MobiDB-lite"/>
    </source>
</evidence>
<proteinExistence type="predicted"/>
<protein>
    <submittedName>
        <fullName evidence="2">Uncharacterized protein</fullName>
    </submittedName>
</protein>